<keyword evidence="5" id="KW-0539">Nucleus</keyword>
<dbReference type="PANTHER" id="PTHR45997:SF2">
    <property type="entry name" value="ATP DEPENDENT DNA LIGASE DOMAIN PROTEIN (AFU_ORTHOLOGUE AFUA_5G02430)"/>
    <property type="match status" value="1"/>
</dbReference>
<dbReference type="InterPro" id="IPR012310">
    <property type="entry name" value="DNA_ligase_ATP-dep_cent"/>
</dbReference>
<feature type="region of interest" description="Disordered" evidence="6">
    <location>
        <begin position="817"/>
        <end position="852"/>
    </location>
</feature>
<evidence type="ECO:0000313" key="9">
    <source>
        <dbReference type="Proteomes" id="UP001201262"/>
    </source>
</evidence>
<evidence type="ECO:0000256" key="4">
    <source>
        <dbReference type="ARBA" id="ARBA00022840"/>
    </source>
</evidence>
<keyword evidence="4" id="KW-0067">ATP-binding</keyword>
<dbReference type="GO" id="GO:0003677">
    <property type="term" value="F:DNA binding"/>
    <property type="evidence" value="ECO:0007669"/>
    <property type="project" value="InterPro"/>
</dbReference>
<dbReference type="RefSeq" id="XP_046075369.1">
    <property type="nucleotide sequence ID" value="XM_046213733.1"/>
</dbReference>
<dbReference type="PROSITE" id="PS50160">
    <property type="entry name" value="DNA_LIGASE_A3"/>
    <property type="match status" value="1"/>
</dbReference>
<dbReference type="Gene3D" id="2.40.50.140">
    <property type="entry name" value="Nucleic acid-binding proteins"/>
    <property type="match status" value="1"/>
</dbReference>
<keyword evidence="3" id="KW-0547">Nucleotide-binding</keyword>
<comment type="caution">
    <text evidence="8">The sequence shown here is derived from an EMBL/GenBank/DDBJ whole genome shotgun (WGS) entry which is preliminary data.</text>
</comment>
<dbReference type="Gene3D" id="3.30.470.30">
    <property type="entry name" value="DNA ligase/mRNA capping enzyme"/>
    <property type="match status" value="1"/>
</dbReference>
<name>A0AAD4Q3P4_9EURO</name>
<keyword evidence="9" id="KW-1185">Reference proteome</keyword>
<evidence type="ECO:0000256" key="6">
    <source>
        <dbReference type="SAM" id="MobiDB-lite"/>
    </source>
</evidence>
<comment type="similarity">
    <text evidence="1">Belongs to the ATP-dependent DNA ligase family.</text>
</comment>
<organism evidence="8 9">
    <name type="scientific">Talaromyces proteolyticus</name>
    <dbReference type="NCBI Taxonomy" id="1131652"/>
    <lineage>
        <taxon>Eukaryota</taxon>
        <taxon>Fungi</taxon>
        <taxon>Dikarya</taxon>
        <taxon>Ascomycota</taxon>
        <taxon>Pezizomycotina</taxon>
        <taxon>Eurotiomycetes</taxon>
        <taxon>Eurotiomycetidae</taxon>
        <taxon>Eurotiales</taxon>
        <taxon>Trichocomaceae</taxon>
        <taxon>Talaromyces</taxon>
        <taxon>Talaromyces sect. Bacilispori</taxon>
    </lineage>
</organism>
<dbReference type="Pfam" id="PF01068">
    <property type="entry name" value="DNA_ligase_A_M"/>
    <property type="match status" value="1"/>
</dbReference>
<evidence type="ECO:0000256" key="3">
    <source>
        <dbReference type="ARBA" id="ARBA00022741"/>
    </source>
</evidence>
<dbReference type="AlphaFoldDB" id="A0AAD4Q3P4"/>
<evidence type="ECO:0000259" key="7">
    <source>
        <dbReference type="PROSITE" id="PS50160"/>
    </source>
</evidence>
<dbReference type="SUPFAM" id="SSF56091">
    <property type="entry name" value="DNA ligase/mRNA capping enzyme, catalytic domain"/>
    <property type="match status" value="1"/>
</dbReference>
<dbReference type="GO" id="GO:0006303">
    <property type="term" value="P:double-strand break repair via nonhomologous end joining"/>
    <property type="evidence" value="ECO:0007669"/>
    <property type="project" value="TreeGrafter"/>
</dbReference>
<reference evidence="8" key="1">
    <citation type="submission" date="2021-12" db="EMBL/GenBank/DDBJ databases">
        <title>Convergent genome expansion in fungi linked to evolution of root-endophyte symbiosis.</title>
        <authorList>
            <consortium name="DOE Joint Genome Institute"/>
            <person name="Ke Y.-H."/>
            <person name="Bonito G."/>
            <person name="Liao H.-L."/>
            <person name="Looney B."/>
            <person name="Rojas-Flechas A."/>
            <person name="Nash J."/>
            <person name="Hameed K."/>
            <person name="Schadt C."/>
            <person name="Martin F."/>
            <person name="Crous P.W."/>
            <person name="Miettinen O."/>
            <person name="Magnuson J.K."/>
            <person name="Labbe J."/>
            <person name="Jacobson D."/>
            <person name="Doktycz M.J."/>
            <person name="Veneault-Fourrey C."/>
            <person name="Kuo A."/>
            <person name="Mondo S."/>
            <person name="Calhoun S."/>
            <person name="Riley R."/>
            <person name="Ohm R."/>
            <person name="LaButti K."/>
            <person name="Andreopoulos B."/>
            <person name="Pangilinan J."/>
            <person name="Nolan M."/>
            <person name="Tritt A."/>
            <person name="Clum A."/>
            <person name="Lipzen A."/>
            <person name="Daum C."/>
            <person name="Barry K."/>
            <person name="Grigoriev I.V."/>
            <person name="Vilgalys R."/>
        </authorList>
    </citation>
    <scope>NUCLEOTIDE SEQUENCE</scope>
    <source>
        <strain evidence="8">PMI_201</strain>
    </source>
</reference>
<dbReference type="Pfam" id="PF04675">
    <property type="entry name" value="DNA_ligase_A_N"/>
    <property type="match status" value="1"/>
</dbReference>
<dbReference type="InterPro" id="IPR036599">
    <property type="entry name" value="DNA_ligase_N_sf"/>
</dbReference>
<dbReference type="GO" id="GO:0032807">
    <property type="term" value="C:DNA ligase IV complex"/>
    <property type="evidence" value="ECO:0007669"/>
    <property type="project" value="TreeGrafter"/>
</dbReference>
<dbReference type="GO" id="GO:0006310">
    <property type="term" value="P:DNA recombination"/>
    <property type="evidence" value="ECO:0007669"/>
    <property type="project" value="InterPro"/>
</dbReference>
<dbReference type="GO" id="GO:0003910">
    <property type="term" value="F:DNA ligase (ATP) activity"/>
    <property type="evidence" value="ECO:0007669"/>
    <property type="project" value="InterPro"/>
</dbReference>
<dbReference type="GO" id="GO:0005524">
    <property type="term" value="F:ATP binding"/>
    <property type="evidence" value="ECO:0007669"/>
    <property type="project" value="UniProtKB-KW"/>
</dbReference>
<dbReference type="CDD" id="cd08039">
    <property type="entry name" value="Adenylation_DNA_ligase_Fungal"/>
    <property type="match status" value="1"/>
</dbReference>
<evidence type="ECO:0000256" key="2">
    <source>
        <dbReference type="ARBA" id="ARBA00022598"/>
    </source>
</evidence>
<dbReference type="InterPro" id="IPR029710">
    <property type="entry name" value="LIG4"/>
</dbReference>
<dbReference type="Proteomes" id="UP001201262">
    <property type="component" value="Unassembled WGS sequence"/>
</dbReference>
<dbReference type="GeneID" id="70244020"/>
<dbReference type="Gene3D" id="1.10.3260.10">
    <property type="entry name" value="DNA ligase, ATP-dependent, N-terminal domain"/>
    <property type="match status" value="1"/>
</dbReference>
<proteinExistence type="inferred from homology"/>
<accession>A0AAD4Q3P4</accession>
<dbReference type="PANTHER" id="PTHR45997">
    <property type="entry name" value="DNA LIGASE 4"/>
    <property type="match status" value="1"/>
</dbReference>
<feature type="region of interest" description="Disordered" evidence="6">
    <location>
        <begin position="695"/>
        <end position="735"/>
    </location>
</feature>
<gene>
    <name evidence="8" type="ORF">BGW36DRAFT_356138</name>
</gene>
<feature type="compositionally biased region" description="Low complexity" evidence="6">
    <location>
        <begin position="695"/>
        <end position="722"/>
    </location>
</feature>
<dbReference type="InterPro" id="IPR012340">
    <property type="entry name" value="NA-bd_OB-fold"/>
</dbReference>
<keyword evidence="2" id="KW-0436">Ligase</keyword>
<feature type="domain" description="ATP-dependent DNA ligase family profile" evidence="7">
    <location>
        <begin position="393"/>
        <end position="536"/>
    </location>
</feature>
<dbReference type="EMBL" id="JAJTJA010000003">
    <property type="protein sequence ID" value="KAH8701993.1"/>
    <property type="molecule type" value="Genomic_DNA"/>
</dbReference>
<protein>
    <recommendedName>
        <fullName evidence="7">ATP-dependent DNA ligase family profile domain-containing protein</fullName>
    </recommendedName>
</protein>
<evidence type="ECO:0000256" key="1">
    <source>
        <dbReference type="ARBA" id="ARBA00007572"/>
    </source>
</evidence>
<sequence length="1131" mass="127576">MGFKFVYLCDLLSSLERNRHLKAASSARSQNTDFHILSNWCLNHSKRIHDKDTDLGALLSCLFPEKRPDRVYGFQSAALARIIARCLYLGISRIKDLDKWRVQGEGDLGQCVENVMRQAENQIIPGQEVTIEEIDAVLDDISSRCRFSGPSVRKRHAAAAVDEILGPLYRKLGSRDSKWLTRLILKSYHPVKIPMDAALKNIHFLLPQLLLFQNSFEAAVYLLKSTPLKYFPRNPPVDSRQLLNEKAIQHLVPQPGVKVGRPDYYKARSIKHCCSIISRRRMSLERKYDGEYCQIHIDMTRGADCIQIFSKSGKDSTADRAAIHHTIKQSLRLSEKGCKISHRCILEGELLVWSDKDGKILDFNKLRKFIMRSGTFIGTEYDSQPKPYEHLMIVFFDILLLDSDVCLSKPHRMRRLMLKETVNPIPGRAGISEQEIIDFSRSDASRRLQIAFSKCIAERWEGYVLKGCDEPYFAILSPGRDHGFCRWIKLKKDYIPGLGDTADLSLIGARYESKDAQYLSNIRNLSWTHFYIGCLENKHAVIQSSARARYRVVDIIGRHSLCASDMQLLNKYGKFIACDVESNMMFDIHSIHNSLPEMDIAFKTPFIVELLGSGFERPSNAQYYTLRFPRVLKIHWDRTYEDAVSFSELQDLAEKARSVPTQMISEESSLWYEKVEATHGRSEYIVEKSQTSTSSVSISIGTPTPLGKQSTLTSTTLTPPTSKETEEGSSHSKKAFANTKNFHTNFYSVLQSSITKRSAPSTLLASQASLKRRKALKPSPAMDRVEEESLVLHQSLRARGSPVPIFRFPGEEFCTMSSSQSHQARGQVADKEALKENSNPSPKQPPASVQPDIVDVSKNGPLVNCPTKLAASLPLLMATPDKENTNEESLGQVENHLMVTDAIPITRILPAYLESPLLTIPMYCGDFGFVESLFRAAPRDFTFSMAHFVHSLGTPLTRENLRASNPSAVDSNIALGIAIINKRDPANTLAAQLYNIGNLVAASLQNESIGFPTRGKIFFLDRNILTAENGVHDETLLLNDWWAVYGTMYYYATISWGFGMDLDQFSQRVDEACELGAQAVWYDLRRTTTVINLYEPSDVEIIGEFVSIDPVVHIRGDYFHSPGRFTRSLSD</sequence>
<evidence type="ECO:0000256" key="5">
    <source>
        <dbReference type="ARBA" id="ARBA00023242"/>
    </source>
</evidence>
<evidence type="ECO:0000313" key="8">
    <source>
        <dbReference type="EMBL" id="KAH8701993.1"/>
    </source>
</evidence>
<dbReference type="InterPro" id="IPR012308">
    <property type="entry name" value="DNA_ligase_ATP-dep_N"/>
</dbReference>
<dbReference type="GO" id="GO:0006297">
    <property type="term" value="P:nucleotide-excision repair, DNA gap filling"/>
    <property type="evidence" value="ECO:0007669"/>
    <property type="project" value="TreeGrafter"/>
</dbReference>